<evidence type="ECO:0000256" key="6">
    <source>
        <dbReference type="ARBA" id="ARBA00035104"/>
    </source>
</evidence>
<dbReference type="HAMAP" id="MF_00360">
    <property type="entry name" value="Ribosomal_bS6"/>
    <property type="match status" value="1"/>
</dbReference>
<evidence type="ECO:0000313" key="9">
    <source>
        <dbReference type="EMBL" id="AMA65163.1"/>
    </source>
</evidence>
<organism evidence="9 10">
    <name type="scientific">Candidatus Arsenophonus lipoptenae</name>
    <dbReference type="NCBI Taxonomy" id="634113"/>
    <lineage>
        <taxon>Bacteria</taxon>
        <taxon>Pseudomonadati</taxon>
        <taxon>Pseudomonadota</taxon>
        <taxon>Gammaproteobacteria</taxon>
        <taxon>Enterobacterales</taxon>
        <taxon>Morganellaceae</taxon>
        <taxon>Arsenophonus</taxon>
    </lineage>
</organism>
<keyword evidence="4 8" id="KW-0689">Ribosomal protein</keyword>
<evidence type="ECO:0000256" key="3">
    <source>
        <dbReference type="ARBA" id="ARBA00022884"/>
    </source>
</evidence>
<dbReference type="PANTHER" id="PTHR21011:SF1">
    <property type="entry name" value="SMALL RIBOSOMAL SUBUNIT PROTEIN BS6M"/>
    <property type="match status" value="1"/>
</dbReference>
<sequence length="128" mass="15489">MRHYEIIFMIHPDHSDQITDMIERYNKSISEYKGKVHRFEDWGRRQLAYPINKLHKAHYILMNIEVPQNYIFNLETNFHFNEIIIRYIIIRVKSAITESSPMMTSKDNRCLSNLTDENLKESHVNYNK</sequence>
<dbReference type="InterPro" id="IPR000529">
    <property type="entry name" value="Ribosomal_bS6"/>
</dbReference>
<dbReference type="PANTHER" id="PTHR21011">
    <property type="entry name" value="MITOCHONDRIAL 28S RIBOSOMAL PROTEIN S6"/>
    <property type="match status" value="1"/>
</dbReference>
<dbReference type="Gene3D" id="3.30.70.60">
    <property type="match status" value="1"/>
</dbReference>
<dbReference type="EMBL" id="CP013920">
    <property type="protein sequence ID" value="AMA65163.1"/>
    <property type="molecule type" value="Genomic_DNA"/>
</dbReference>
<dbReference type="KEGG" id="asy:AUT07_00610"/>
<name>A0A0X9VVY8_9GAMM</name>
<evidence type="ECO:0000256" key="4">
    <source>
        <dbReference type="ARBA" id="ARBA00022980"/>
    </source>
</evidence>
<evidence type="ECO:0000256" key="2">
    <source>
        <dbReference type="ARBA" id="ARBA00022730"/>
    </source>
</evidence>
<comment type="similarity">
    <text evidence="1 8">Belongs to the bacterial ribosomal protein bS6 family.</text>
</comment>
<keyword evidence="2 8" id="KW-0699">rRNA-binding</keyword>
<comment type="function">
    <text evidence="6 8">Binds together with bS18 to 16S ribosomal RNA.</text>
</comment>
<accession>A0A0X9VVY8</accession>
<dbReference type="GO" id="GO:0006412">
    <property type="term" value="P:translation"/>
    <property type="evidence" value="ECO:0007669"/>
    <property type="project" value="UniProtKB-UniRule"/>
</dbReference>
<dbReference type="Pfam" id="PF01250">
    <property type="entry name" value="Ribosomal_S6"/>
    <property type="match status" value="1"/>
</dbReference>
<dbReference type="InterPro" id="IPR020814">
    <property type="entry name" value="Ribosomal_S6_plastid/chlpt"/>
</dbReference>
<dbReference type="NCBIfam" id="TIGR00166">
    <property type="entry name" value="S6"/>
    <property type="match status" value="1"/>
</dbReference>
<dbReference type="PROSITE" id="PS01048">
    <property type="entry name" value="RIBOSOMAL_S6"/>
    <property type="match status" value="1"/>
</dbReference>
<dbReference type="Proteomes" id="UP000069926">
    <property type="component" value="Chromosome"/>
</dbReference>
<dbReference type="AlphaFoldDB" id="A0A0X9VVY8"/>
<evidence type="ECO:0000256" key="8">
    <source>
        <dbReference type="HAMAP-Rule" id="MF_00360"/>
    </source>
</evidence>
<dbReference type="RefSeq" id="WP_066283979.1">
    <property type="nucleotide sequence ID" value="NZ_CP013920.1"/>
</dbReference>
<proteinExistence type="inferred from homology"/>
<dbReference type="InterPro" id="IPR014717">
    <property type="entry name" value="Transl_elong_EF1B/ribsomal_bS6"/>
</dbReference>
<dbReference type="InterPro" id="IPR035980">
    <property type="entry name" value="Ribosomal_bS6_sf"/>
</dbReference>
<dbReference type="GO" id="GO:0070181">
    <property type="term" value="F:small ribosomal subunit rRNA binding"/>
    <property type="evidence" value="ECO:0007669"/>
    <property type="project" value="TreeGrafter"/>
</dbReference>
<dbReference type="GO" id="GO:0022627">
    <property type="term" value="C:cytosolic small ribosomal subunit"/>
    <property type="evidence" value="ECO:0007669"/>
    <property type="project" value="TreeGrafter"/>
</dbReference>
<keyword evidence="3 8" id="KW-0694">RNA-binding</keyword>
<dbReference type="InterPro" id="IPR020815">
    <property type="entry name" value="Ribosomal_bS6_CS"/>
</dbReference>
<reference evidence="9 10" key="1">
    <citation type="submission" date="2016-01" db="EMBL/GenBank/DDBJ databases">
        <title>Genome sequence of Ca. Arsenophonus lipopteni, the exclusive symbiont of a blood sucking fly Lipoptena cervi (Diptera: Hippoboscidae).</title>
        <authorList>
            <person name="Novakova E."/>
            <person name="Hypsa V."/>
            <person name="Nguyen P."/>
            <person name="Husnik F."/>
            <person name="Darby A.C."/>
        </authorList>
    </citation>
    <scope>NUCLEOTIDE SEQUENCE [LARGE SCALE GENOMIC DNA]</scope>
    <source>
        <strain evidence="9 10">CB</strain>
    </source>
</reference>
<dbReference type="SUPFAM" id="SSF54995">
    <property type="entry name" value="Ribosomal protein S6"/>
    <property type="match status" value="1"/>
</dbReference>
<keyword evidence="5 8" id="KW-0687">Ribonucleoprotein</keyword>
<dbReference type="CDD" id="cd00473">
    <property type="entry name" value="bS6"/>
    <property type="match status" value="1"/>
</dbReference>
<evidence type="ECO:0000256" key="7">
    <source>
        <dbReference type="ARBA" id="ARBA00035294"/>
    </source>
</evidence>
<dbReference type="STRING" id="634113.AUT07_00610"/>
<dbReference type="OrthoDB" id="9812702at2"/>
<keyword evidence="10" id="KW-1185">Reference proteome</keyword>
<gene>
    <name evidence="8 9" type="primary">rpsF</name>
    <name evidence="9" type="ORF">AUT07_00610</name>
</gene>
<protein>
    <recommendedName>
        <fullName evidence="7 8">Small ribosomal subunit protein bS6</fullName>
    </recommendedName>
</protein>
<evidence type="ECO:0000313" key="10">
    <source>
        <dbReference type="Proteomes" id="UP000069926"/>
    </source>
</evidence>
<evidence type="ECO:0000256" key="5">
    <source>
        <dbReference type="ARBA" id="ARBA00023274"/>
    </source>
</evidence>
<dbReference type="GO" id="GO:0003735">
    <property type="term" value="F:structural constituent of ribosome"/>
    <property type="evidence" value="ECO:0007669"/>
    <property type="project" value="InterPro"/>
</dbReference>
<dbReference type="PATRIC" id="fig|634113.3.peg.576"/>
<evidence type="ECO:0000256" key="1">
    <source>
        <dbReference type="ARBA" id="ARBA00009512"/>
    </source>
</evidence>